<dbReference type="RefSeq" id="XP_007770706.1">
    <property type="nucleotide sequence ID" value="XM_007772516.1"/>
</dbReference>
<name>A0A5M3MJ61_CONPW</name>
<dbReference type="Proteomes" id="UP000053558">
    <property type="component" value="Unassembled WGS sequence"/>
</dbReference>
<evidence type="ECO:0000313" key="2">
    <source>
        <dbReference type="Proteomes" id="UP000053558"/>
    </source>
</evidence>
<accession>A0A5M3MJ61</accession>
<dbReference type="GeneID" id="19210577"/>
<evidence type="ECO:0008006" key="3">
    <source>
        <dbReference type="Google" id="ProtNLM"/>
    </source>
</evidence>
<protein>
    <recommendedName>
        <fullName evidence="3">F-box domain-containing protein</fullName>
    </recommendedName>
</protein>
<dbReference type="EMBL" id="JH711581">
    <property type="protein sequence ID" value="EIW78960.1"/>
    <property type="molecule type" value="Genomic_DNA"/>
</dbReference>
<dbReference type="OrthoDB" id="3055280at2759"/>
<organism evidence="1 2">
    <name type="scientific">Coniophora puteana (strain RWD-64-598)</name>
    <name type="common">Brown rot fungus</name>
    <dbReference type="NCBI Taxonomy" id="741705"/>
    <lineage>
        <taxon>Eukaryota</taxon>
        <taxon>Fungi</taxon>
        <taxon>Dikarya</taxon>
        <taxon>Basidiomycota</taxon>
        <taxon>Agaricomycotina</taxon>
        <taxon>Agaricomycetes</taxon>
        <taxon>Agaricomycetidae</taxon>
        <taxon>Boletales</taxon>
        <taxon>Coniophorineae</taxon>
        <taxon>Coniophoraceae</taxon>
        <taxon>Coniophora</taxon>
    </lineage>
</organism>
<reference evidence="2" key="1">
    <citation type="journal article" date="2012" name="Science">
        <title>The Paleozoic origin of enzymatic lignin decomposition reconstructed from 31 fungal genomes.</title>
        <authorList>
            <person name="Floudas D."/>
            <person name="Binder M."/>
            <person name="Riley R."/>
            <person name="Barry K."/>
            <person name="Blanchette R.A."/>
            <person name="Henrissat B."/>
            <person name="Martinez A.T."/>
            <person name="Otillar R."/>
            <person name="Spatafora J.W."/>
            <person name="Yadav J.S."/>
            <person name="Aerts A."/>
            <person name="Benoit I."/>
            <person name="Boyd A."/>
            <person name="Carlson A."/>
            <person name="Copeland A."/>
            <person name="Coutinho P.M."/>
            <person name="de Vries R.P."/>
            <person name="Ferreira P."/>
            <person name="Findley K."/>
            <person name="Foster B."/>
            <person name="Gaskell J."/>
            <person name="Glotzer D."/>
            <person name="Gorecki P."/>
            <person name="Heitman J."/>
            <person name="Hesse C."/>
            <person name="Hori C."/>
            <person name="Igarashi K."/>
            <person name="Jurgens J.A."/>
            <person name="Kallen N."/>
            <person name="Kersten P."/>
            <person name="Kohler A."/>
            <person name="Kuees U."/>
            <person name="Kumar T.K.A."/>
            <person name="Kuo A."/>
            <person name="LaButti K."/>
            <person name="Larrondo L.F."/>
            <person name="Lindquist E."/>
            <person name="Ling A."/>
            <person name="Lombard V."/>
            <person name="Lucas S."/>
            <person name="Lundell T."/>
            <person name="Martin R."/>
            <person name="McLaughlin D.J."/>
            <person name="Morgenstern I."/>
            <person name="Morin E."/>
            <person name="Murat C."/>
            <person name="Nagy L.G."/>
            <person name="Nolan M."/>
            <person name="Ohm R.A."/>
            <person name="Patyshakuliyeva A."/>
            <person name="Rokas A."/>
            <person name="Ruiz-Duenas F.J."/>
            <person name="Sabat G."/>
            <person name="Salamov A."/>
            <person name="Samejima M."/>
            <person name="Schmutz J."/>
            <person name="Slot J.C."/>
            <person name="St John F."/>
            <person name="Stenlid J."/>
            <person name="Sun H."/>
            <person name="Sun S."/>
            <person name="Syed K."/>
            <person name="Tsang A."/>
            <person name="Wiebenga A."/>
            <person name="Young D."/>
            <person name="Pisabarro A."/>
            <person name="Eastwood D.C."/>
            <person name="Martin F."/>
            <person name="Cullen D."/>
            <person name="Grigoriev I.V."/>
            <person name="Hibbett D.S."/>
        </authorList>
    </citation>
    <scope>NUCLEOTIDE SEQUENCE [LARGE SCALE GENOMIC DNA]</scope>
    <source>
        <strain evidence="2">RWD-64-598 SS2</strain>
    </source>
</reference>
<proteinExistence type="predicted"/>
<gene>
    <name evidence="1" type="ORF">CONPUDRAFT_83337</name>
</gene>
<evidence type="ECO:0000313" key="1">
    <source>
        <dbReference type="EMBL" id="EIW78960.1"/>
    </source>
</evidence>
<comment type="caution">
    <text evidence="1">The sequence shown here is derived from an EMBL/GenBank/DDBJ whole genome shotgun (WGS) entry which is preliminary data.</text>
</comment>
<dbReference type="AlphaFoldDB" id="A0A5M3MJ61"/>
<keyword evidence="2" id="KW-1185">Reference proteome</keyword>
<sequence>MGHTLEKMTAYCPISGCTPDIPHGLASYLRKEFEGSAGPLVTQALEELILEDKGMNDVTIVGDLETFSHRMTDPTTSHQVTRNEVLHTPESNIRVVRHCKAGERWSLGIVDDPVDSGDDTGFIAVFGVLIMVQTFSLPILHLATNGRVTPQRLWRLAMHQGWSEVNLSESDRGVYGLVGVDYGALEHERKQYPSPLPWMIPAEAAALEELGDCEAIKEVMMHRGGLWMWMSPDRFPLEAAPEEMAPSHVSSVLSPPNANPATIEKLPFELLCAIVLEGPLSSLLSLASASRSLYALILGSESDKNAIASAWIIKNAPWYVPVDCSDEENTQSDLKRTSDTWTYLRRCQASASMRNRERIWRIAEQIEALAERCEV</sequence>
<dbReference type="KEGG" id="cput:CONPUDRAFT_83337"/>